<evidence type="ECO:0000313" key="15">
    <source>
        <dbReference type="RefSeq" id="XP_020650615.2"/>
    </source>
</evidence>
<evidence type="ECO:0000256" key="1">
    <source>
        <dbReference type="ARBA" id="ARBA00000822"/>
    </source>
</evidence>
<dbReference type="GO" id="GO:0008843">
    <property type="term" value="F:endochitinase activity"/>
    <property type="evidence" value="ECO:0007669"/>
    <property type="project" value="UniProtKB-EC"/>
</dbReference>
<keyword evidence="11" id="KW-0732">Signal</keyword>
<dbReference type="Proteomes" id="UP001652642">
    <property type="component" value="Chromosome 4"/>
</dbReference>
<evidence type="ECO:0000259" key="13">
    <source>
        <dbReference type="PROSITE" id="PS51910"/>
    </source>
</evidence>
<evidence type="ECO:0000259" key="12">
    <source>
        <dbReference type="PROSITE" id="PS50940"/>
    </source>
</evidence>
<feature type="region of interest" description="Disordered" evidence="10">
    <location>
        <begin position="375"/>
        <end position="403"/>
    </location>
</feature>
<dbReference type="InterPro" id="IPR011583">
    <property type="entry name" value="Chitinase_II/V-like_cat"/>
</dbReference>
<dbReference type="InParanoid" id="A0A6J0TUD3"/>
<proteinExistence type="inferred from homology"/>
<evidence type="ECO:0000256" key="4">
    <source>
        <dbReference type="ARBA" id="ARBA00022669"/>
    </source>
</evidence>
<dbReference type="PROSITE" id="PS51910">
    <property type="entry name" value="GH18_2"/>
    <property type="match status" value="1"/>
</dbReference>
<comment type="catalytic activity">
    <reaction evidence="1">
        <text>Random endo-hydrolysis of N-acetyl-beta-D-glucosaminide (1-&gt;4)-beta-linkages in chitin and chitodextrins.</text>
        <dbReference type="EC" id="3.2.1.14"/>
    </reaction>
</comment>
<dbReference type="SMART" id="SM00494">
    <property type="entry name" value="ChtBD2"/>
    <property type="match status" value="1"/>
</dbReference>
<keyword evidence="14" id="KW-1185">Reference proteome</keyword>
<dbReference type="CDD" id="cd02872">
    <property type="entry name" value="GH18_chitolectin_chitotriosidase"/>
    <property type="match status" value="1"/>
</dbReference>
<dbReference type="PANTHER" id="PTHR11177:SF248">
    <property type="entry name" value="CHITOTRIOSIDASE-1"/>
    <property type="match status" value="1"/>
</dbReference>
<keyword evidence="9" id="KW-0624">Polysaccharide degradation</keyword>
<dbReference type="GO" id="GO:0008061">
    <property type="term" value="F:chitin binding"/>
    <property type="evidence" value="ECO:0007669"/>
    <property type="project" value="UniProtKB-KW"/>
</dbReference>
<comment type="similarity">
    <text evidence="2">Belongs to the glycosyl hydrolase 18 family. Chitinase class II subfamily.</text>
</comment>
<dbReference type="SMART" id="SM00636">
    <property type="entry name" value="Glyco_18"/>
    <property type="match status" value="1"/>
</dbReference>
<protein>
    <recommendedName>
        <fullName evidence="3">chitinase</fullName>
        <ecNumber evidence="3">3.2.1.14</ecNumber>
    </recommendedName>
</protein>
<gene>
    <name evidence="15" type="primary">LOC110079691</name>
</gene>
<dbReference type="KEGG" id="pvt:110079691"/>
<dbReference type="PROSITE" id="PS01095">
    <property type="entry name" value="GH18_1"/>
    <property type="match status" value="1"/>
</dbReference>
<evidence type="ECO:0000256" key="6">
    <source>
        <dbReference type="ARBA" id="ARBA00023024"/>
    </source>
</evidence>
<dbReference type="InterPro" id="IPR002557">
    <property type="entry name" value="Chitin-bd_dom"/>
</dbReference>
<feature type="domain" description="GH18" evidence="13">
    <location>
        <begin position="22"/>
        <end position="377"/>
    </location>
</feature>
<dbReference type="Gene3D" id="2.170.140.10">
    <property type="entry name" value="Chitin binding domain"/>
    <property type="match status" value="1"/>
</dbReference>
<evidence type="ECO:0000256" key="3">
    <source>
        <dbReference type="ARBA" id="ARBA00012729"/>
    </source>
</evidence>
<dbReference type="Pfam" id="PF00704">
    <property type="entry name" value="Glyco_hydro_18"/>
    <property type="match status" value="1"/>
</dbReference>
<dbReference type="InterPro" id="IPR017853">
    <property type="entry name" value="GH"/>
</dbReference>
<dbReference type="InterPro" id="IPR029070">
    <property type="entry name" value="Chitinase_insertion_sf"/>
</dbReference>
<evidence type="ECO:0000256" key="10">
    <source>
        <dbReference type="SAM" id="MobiDB-lite"/>
    </source>
</evidence>
<dbReference type="RefSeq" id="XP_020650615.2">
    <property type="nucleotide sequence ID" value="XM_020794956.2"/>
</dbReference>
<sequence>MAQSFIWAGLAILLFLHSSSSFKLVCYFTNWAQYRPEKGRFLPENIDPKLCTHLIYAFVGMDQNRITTIEWNDEKLYKDFNNLKQKNPELKTLLAIGGWNFGSAKFSAMVATPANRQTFIQSVMPFLRNHGFDGLDLDWEYPGARGSPAADKGHFTSLVQELAREFQAEAQRSGKERLLLTAAVAAGKETVDNGYEVDKISQSLDFINLMTYDFHGSWERVTGHVSPLYPDTDNAVKYWISKGAPAGKIVMGIPAYGKTFTLSSSQTGVNAPASGAGTAGTYTREAGLLSYYEVCIFKQGATTKVIEEQKVPYSFKGNQWVGYDDVDSIKKKVAYLKQNHLGGGMVWAMDLDDFSGSFCNQGTYPLLQTLKRELGSSGLTPNPKPPVPNEPSRPDPPQPAPPVRNDFCFDKVDGIHADLEDNTKFYMCSHKNAFSMSCPAGLIFDKWCSCCNYPQ</sequence>
<dbReference type="PANTHER" id="PTHR11177">
    <property type="entry name" value="CHITINASE"/>
    <property type="match status" value="1"/>
</dbReference>
<keyword evidence="9" id="KW-0119">Carbohydrate metabolism</keyword>
<evidence type="ECO:0000256" key="7">
    <source>
        <dbReference type="ARBA" id="ARBA00023157"/>
    </source>
</evidence>
<dbReference type="PROSITE" id="PS50940">
    <property type="entry name" value="CHIT_BIND_II"/>
    <property type="match status" value="1"/>
</dbReference>
<accession>A0A6J0TUD3</accession>
<evidence type="ECO:0000256" key="11">
    <source>
        <dbReference type="SAM" id="SignalP"/>
    </source>
</evidence>
<feature type="domain" description="Chitin-binding type-2" evidence="12">
    <location>
        <begin position="405"/>
        <end position="455"/>
    </location>
</feature>
<name>A0A6J0TUD3_9SAUR</name>
<dbReference type="InterPro" id="IPR001223">
    <property type="entry name" value="Glyco_hydro18_cat"/>
</dbReference>
<keyword evidence="8" id="KW-0326">Glycosidase</keyword>
<dbReference type="Pfam" id="PF01607">
    <property type="entry name" value="CBM_14"/>
    <property type="match status" value="1"/>
</dbReference>
<evidence type="ECO:0000256" key="9">
    <source>
        <dbReference type="ARBA" id="ARBA00023326"/>
    </source>
</evidence>
<dbReference type="SUPFAM" id="SSF51445">
    <property type="entry name" value="(Trans)glycosidases"/>
    <property type="match status" value="1"/>
</dbReference>
<dbReference type="SUPFAM" id="SSF54556">
    <property type="entry name" value="Chitinase insertion domain"/>
    <property type="match status" value="1"/>
</dbReference>
<dbReference type="GO" id="GO:0000272">
    <property type="term" value="P:polysaccharide catabolic process"/>
    <property type="evidence" value="ECO:0007669"/>
    <property type="project" value="UniProtKB-KW"/>
</dbReference>
<dbReference type="InterPro" id="IPR036508">
    <property type="entry name" value="Chitin-bd_dom_sf"/>
</dbReference>
<dbReference type="GO" id="GO:0006032">
    <property type="term" value="P:chitin catabolic process"/>
    <property type="evidence" value="ECO:0007669"/>
    <property type="project" value="UniProtKB-KW"/>
</dbReference>
<keyword evidence="7" id="KW-1015">Disulfide bond</keyword>
<organism evidence="14 15">
    <name type="scientific">Pogona vitticeps</name>
    <name type="common">central bearded dragon</name>
    <dbReference type="NCBI Taxonomy" id="103695"/>
    <lineage>
        <taxon>Eukaryota</taxon>
        <taxon>Metazoa</taxon>
        <taxon>Chordata</taxon>
        <taxon>Craniata</taxon>
        <taxon>Vertebrata</taxon>
        <taxon>Euteleostomi</taxon>
        <taxon>Lepidosauria</taxon>
        <taxon>Squamata</taxon>
        <taxon>Bifurcata</taxon>
        <taxon>Unidentata</taxon>
        <taxon>Episquamata</taxon>
        <taxon>Toxicofera</taxon>
        <taxon>Iguania</taxon>
        <taxon>Acrodonta</taxon>
        <taxon>Agamidae</taxon>
        <taxon>Amphibolurinae</taxon>
        <taxon>Pogona</taxon>
    </lineage>
</organism>
<dbReference type="Gene3D" id="3.20.20.80">
    <property type="entry name" value="Glycosidases"/>
    <property type="match status" value="1"/>
</dbReference>
<dbReference type="AlphaFoldDB" id="A0A6J0TUD3"/>
<evidence type="ECO:0000256" key="8">
    <source>
        <dbReference type="ARBA" id="ARBA00023295"/>
    </source>
</evidence>
<keyword evidence="4" id="KW-0147">Chitin-binding</keyword>
<keyword evidence="5" id="KW-0378">Hydrolase</keyword>
<evidence type="ECO:0000256" key="5">
    <source>
        <dbReference type="ARBA" id="ARBA00022801"/>
    </source>
</evidence>
<dbReference type="SUPFAM" id="SSF57625">
    <property type="entry name" value="Invertebrate chitin-binding proteins"/>
    <property type="match status" value="1"/>
</dbReference>
<dbReference type="EC" id="3.2.1.14" evidence="3"/>
<feature type="compositionally biased region" description="Pro residues" evidence="10">
    <location>
        <begin position="382"/>
        <end position="402"/>
    </location>
</feature>
<dbReference type="InterPro" id="IPR050314">
    <property type="entry name" value="Glycosyl_Hydrlase_18"/>
</dbReference>
<reference evidence="15" key="1">
    <citation type="submission" date="2025-08" db="UniProtKB">
        <authorList>
            <consortium name="RefSeq"/>
        </authorList>
    </citation>
    <scope>IDENTIFICATION</scope>
</reference>
<evidence type="ECO:0000256" key="2">
    <source>
        <dbReference type="ARBA" id="ARBA00009121"/>
    </source>
</evidence>
<dbReference type="OrthoDB" id="76388at2759"/>
<keyword evidence="6" id="KW-0146">Chitin degradation</keyword>
<dbReference type="GeneID" id="110079691"/>
<evidence type="ECO:0000313" key="14">
    <source>
        <dbReference type="Proteomes" id="UP001652642"/>
    </source>
</evidence>
<dbReference type="GO" id="GO:0005576">
    <property type="term" value="C:extracellular region"/>
    <property type="evidence" value="ECO:0007669"/>
    <property type="project" value="UniProtKB-SubCell"/>
</dbReference>
<feature type="signal peptide" evidence="11">
    <location>
        <begin position="1"/>
        <end position="21"/>
    </location>
</feature>
<dbReference type="InterPro" id="IPR001579">
    <property type="entry name" value="Glyco_hydro_18_chit_AS"/>
</dbReference>
<dbReference type="Gene3D" id="3.10.50.10">
    <property type="match status" value="1"/>
</dbReference>
<feature type="chain" id="PRO_5047277888" description="chitinase" evidence="11">
    <location>
        <begin position="22"/>
        <end position="455"/>
    </location>
</feature>